<feature type="domain" description="N-acetyltransferase" evidence="1">
    <location>
        <begin position="131"/>
        <end position="262"/>
    </location>
</feature>
<evidence type="ECO:0000259" key="1">
    <source>
        <dbReference type="PROSITE" id="PS51186"/>
    </source>
</evidence>
<reference evidence="2" key="1">
    <citation type="submission" date="2013-08" db="EMBL/GenBank/DDBJ databases">
        <authorList>
            <person name="Mendez C."/>
            <person name="Richter M."/>
            <person name="Ferrer M."/>
            <person name="Sanchez J."/>
        </authorList>
    </citation>
    <scope>NUCLEOTIDE SEQUENCE</scope>
</reference>
<proteinExistence type="predicted"/>
<name>T0Z1E4_9ZZZZ</name>
<protein>
    <submittedName>
        <fullName evidence="2">GCN5-related N-acetyltransferase domain protein</fullName>
    </submittedName>
</protein>
<dbReference type="PROSITE" id="PS51186">
    <property type="entry name" value="GNAT"/>
    <property type="match status" value="1"/>
</dbReference>
<dbReference type="Gene3D" id="3.40.630.30">
    <property type="match status" value="1"/>
</dbReference>
<evidence type="ECO:0000313" key="2">
    <source>
        <dbReference type="EMBL" id="EQD39073.1"/>
    </source>
</evidence>
<dbReference type="AlphaFoldDB" id="T0Z1E4"/>
<dbReference type="InterPro" id="IPR000182">
    <property type="entry name" value="GNAT_dom"/>
</dbReference>
<sequence length="262" mass="28806">MATEALVTPGIDRDWLDRAFAAEPLTHAFAIWDLDRHPQRIRFLSCRDPSGAILAYLLFWQGNPALPVVHWVGDDYRARCLAERLPPPPAVAIVPEARAAEAQSALRAPTAAPILGQIRDGKSRQLPEPDSRVRRLGPTDSEALVRWAARQNDPIVSGYAKVDLASDLVWGAFDRGELLGVARAQVRLPTLWVLGGVYVAPEARNRGLGLGLTAAGIQAAYAARARAGLWVREDNFEARDLYEALGFRTVERRVWIEAPALP</sequence>
<dbReference type="SUPFAM" id="SSF55729">
    <property type="entry name" value="Acyl-CoA N-acyltransferases (Nat)"/>
    <property type="match status" value="1"/>
</dbReference>
<accession>T0Z1E4</accession>
<dbReference type="CDD" id="cd04301">
    <property type="entry name" value="NAT_SF"/>
    <property type="match status" value="1"/>
</dbReference>
<dbReference type="EMBL" id="AUZZ01008109">
    <property type="protein sequence ID" value="EQD39073.1"/>
    <property type="molecule type" value="Genomic_DNA"/>
</dbReference>
<organism evidence="2">
    <name type="scientific">mine drainage metagenome</name>
    <dbReference type="NCBI Taxonomy" id="410659"/>
    <lineage>
        <taxon>unclassified sequences</taxon>
        <taxon>metagenomes</taxon>
        <taxon>ecological metagenomes</taxon>
    </lineage>
</organism>
<dbReference type="GO" id="GO:0016747">
    <property type="term" value="F:acyltransferase activity, transferring groups other than amino-acyl groups"/>
    <property type="evidence" value="ECO:0007669"/>
    <property type="project" value="InterPro"/>
</dbReference>
<reference evidence="2" key="2">
    <citation type="journal article" date="2014" name="ISME J.">
        <title>Microbial stratification in low pH oxic and suboxic macroscopic growths along an acid mine drainage.</title>
        <authorList>
            <person name="Mendez-Garcia C."/>
            <person name="Mesa V."/>
            <person name="Sprenger R.R."/>
            <person name="Richter M."/>
            <person name="Diez M.S."/>
            <person name="Solano J."/>
            <person name="Bargiela R."/>
            <person name="Golyshina O.V."/>
            <person name="Manteca A."/>
            <person name="Ramos J.L."/>
            <person name="Gallego J.R."/>
            <person name="Llorente I."/>
            <person name="Martins Dos Santos V.A."/>
            <person name="Jensen O.N."/>
            <person name="Pelaez A.I."/>
            <person name="Sanchez J."/>
            <person name="Ferrer M."/>
        </authorList>
    </citation>
    <scope>NUCLEOTIDE SEQUENCE</scope>
</reference>
<gene>
    <name evidence="2" type="ORF">B2A_11254</name>
</gene>
<keyword evidence="2" id="KW-0808">Transferase</keyword>
<comment type="caution">
    <text evidence="2">The sequence shown here is derived from an EMBL/GenBank/DDBJ whole genome shotgun (WGS) entry which is preliminary data.</text>
</comment>
<dbReference type="Pfam" id="PF00583">
    <property type="entry name" value="Acetyltransf_1"/>
    <property type="match status" value="1"/>
</dbReference>
<dbReference type="InterPro" id="IPR016181">
    <property type="entry name" value="Acyl_CoA_acyltransferase"/>
</dbReference>